<dbReference type="EMBL" id="MU069593">
    <property type="protein sequence ID" value="KAF5838041.1"/>
    <property type="molecule type" value="Genomic_DNA"/>
</dbReference>
<dbReference type="SUPFAM" id="SSF50978">
    <property type="entry name" value="WD40 repeat-like"/>
    <property type="match status" value="1"/>
</dbReference>
<feature type="repeat" description="WD" evidence="3">
    <location>
        <begin position="671"/>
        <end position="712"/>
    </location>
</feature>
<feature type="repeat" description="WD" evidence="3">
    <location>
        <begin position="587"/>
        <end position="628"/>
    </location>
</feature>
<name>A0ABQ7GTV3_DUNSA</name>
<dbReference type="InterPro" id="IPR056884">
    <property type="entry name" value="NPHP3-like_N"/>
</dbReference>
<feature type="repeat" description="WD" evidence="3">
    <location>
        <begin position="755"/>
        <end position="783"/>
    </location>
</feature>
<dbReference type="CDD" id="cd00200">
    <property type="entry name" value="WD40"/>
    <property type="match status" value="1"/>
</dbReference>
<dbReference type="PROSITE" id="PS00678">
    <property type="entry name" value="WD_REPEATS_1"/>
    <property type="match status" value="4"/>
</dbReference>
<dbReference type="Pfam" id="PF00400">
    <property type="entry name" value="WD40"/>
    <property type="match status" value="9"/>
</dbReference>
<dbReference type="InterPro" id="IPR036322">
    <property type="entry name" value="WD40_repeat_dom_sf"/>
</dbReference>
<comment type="caution">
    <text evidence="5">The sequence shown here is derived from an EMBL/GenBank/DDBJ whole genome shotgun (WGS) entry which is preliminary data.</text>
</comment>
<protein>
    <submittedName>
        <fullName evidence="5">WD40-repeat-containing domain protein</fullName>
    </submittedName>
</protein>
<feature type="repeat" description="WD" evidence="3">
    <location>
        <begin position="787"/>
        <end position="821"/>
    </location>
</feature>
<evidence type="ECO:0000256" key="1">
    <source>
        <dbReference type="ARBA" id="ARBA00022574"/>
    </source>
</evidence>
<feature type="repeat" description="WD" evidence="3">
    <location>
        <begin position="864"/>
        <end position="906"/>
    </location>
</feature>
<reference evidence="5" key="1">
    <citation type="submission" date="2017-08" db="EMBL/GenBank/DDBJ databases">
        <authorList>
            <person name="Polle J.E."/>
            <person name="Barry K."/>
            <person name="Cushman J."/>
            <person name="Schmutz J."/>
            <person name="Tran D."/>
            <person name="Hathwaick L.T."/>
            <person name="Yim W.C."/>
            <person name="Jenkins J."/>
            <person name="Mckie-Krisberg Z.M."/>
            <person name="Prochnik S."/>
            <person name="Lindquist E."/>
            <person name="Dockter R.B."/>
            <person name="Adam C."/>
            <person name="Molina H."/>
            <person name="Bunkerborg J."/>
            <person name="Jin E."/>
            <person name="Buchheim M."/>
            <person name="Magnuson J."/>
        </authorList>
    </citation>
    <scope>NUCLEOTIDE SEQUENCE</scope>
    <source>
        <strain evidence="5">CCAP 19/18</strain>
    </source>
</reference>
<dbReference type="Gene3D" id="2.130.10.10">
    <property type="entry name" value="YVTN repeat-like/Quinoprotein amine dehydrogenase"/>
    <property type="match status" value="3"/>
</dbReference>
<evidence type="ECO:0000256" key="3">
    <source>
        <dbReference type="PROSITE-ProRule" id="PRU00221"/>
    </source>
</evidence>
<organism evidence="5 6">
    <name type="scientific">Dunaliella salina</name>
    <name type="common">Green alga</name>
    <name type="synonym">Protococcus salinus</name>
    <dbReference type="NCBI Taxonomy" id="3046"/>
    <lineage>
        <taxon>Eukaryota</taxon>
        <taxon>Viridiplantae</taxon>
        <taxon>Chlorophyta</taxon>
        <taxon>core chlorophytes</taxon>
        <taxon>Chlorophyceae</taxon>
        <taxon>CS clade</taxon>
        <taxon>Chlamydomonadales</taxon>
        <taxon>Dunaliellaceae</taxon>
        <taxon>Dunaliella</taxon>
    </lineage>
</organism>
<dbReference type="InterPro" id="IPR019775">
    <property type="entry name" value="WD40_repeat_CS"/>
</dbReference>
<dbReference type="InterPro" id="IPR020472">
    <property type="entry name" value="WD40_PAC1"/>
</dbReference>
<dbReference type="PANTHER" id="PTHR19879">
    <property type="entry name" value="TRANSCRIPTION INITIATION FACTOR TFIID"/>
    <property type="match status" value="1"/>
</dbReference>
<dbReference type="PROSITE" id="PS50082">
    <property type="entry name" value="WD_REPEATS_2"/>
    <property type="match status" value="9"/>
</dbReference>
<dbReference type="PANTHER" id="PTHR19879:SF9">
    <property type="entry name" value="TRANSCRIPTION INITIATION FACTOR TFIID SUBUNIT 5"/>
    <property type="match status" value="1"/>
</dbReference>
<evidence type="ECO:0000313" key="5">
    <source>
        <dbReference type="EMBL" id="KAF5838041.1"/>
    </source>
</evidence>
<feature type="domain" description="Nephrocystin 3-like N-terminal" evidence="4">
    <location>
        <begin position="17"/>
        <end position="201"/>
    </location>
</feature>
<dbReference type="SMART" id="SM00320">
    <property type="entry name" value="WD40"/>
    <property type="match status" value="8"/>
</dbReference>
<feature type="repeat" description="WD" evidence="3">
    <location>
        <begin position="547"/>
        <end position="586"/>
    </location>
</feature>
<gene>
    <name evidence="5" type="ORF">DUNSADRAFT_3475</name>
</gene>
<dbReference type="PROSITE" id="PS50294">
    <property type="entry name" value="WD_REPEATS_REGION"/>
    <property type="match status" value="6"/>
</dbReference>
<accession>A0ABQ7GTV3</accession>
<feature type="repeat" description="WD" evidence="3">
    <location>
        <begin position="713"/>
        <end position="754"/>
    </location>
</feature>
<keyword evidence="2" id="KW-0677">Repeat</keyword>
<keyword evidence="6" id="KW-1185">Reference proteome</keyword>
<sequence>MLQNFGVHLLLESHVPGTRQWLFDRVDKWLETALNAGEDARTLNHHRMFLLLAGPGMGKSVFSAVMEKKLEVKMQAGQRLVLVRHFFKVGEPRAQGKAMVLCLALQLAEQLPGMATLLWLVAKEHGSADQLTLKDTFDKYLMEPLTALDKEHSAEQPVVVMLLDAIDEATDGAAGCEPVTHLVGHQMSKLPAWVKIVLTGRPQMESCFQAWEPEWIQPSAHENTEDMHKLLVAWLQQDGKIVSSSDFEAAVEVMLRKSEGQFIWAKFAFDQLRGRVGCWTPAEMEAELPSGLSGMYRHIMEVLQDALREENPDALTLLRQQLLPILVATKSPLTSQQLAVMTGAEQHQVDLLLRLLVNMFPVRLHSGSLKVVPYHKSVLDWLAEDPQFSVDAGQGHECLGKACFAAVVAAKTSPSKLANHSGLETVSSCQTSGSILEYALHFGVTHLCLAHSCVKLLEDLILDFCGLWPMAFAQGCGNGLLKDLIALGPTTSAVVKDVVRWLRLTSSYLSVHPRAALQLACDSPRNSVVAKHANSLPEKPQAKLVTRERHKEFVTSVAMNAGIAVSGSSDTEVRVWDLDSGFCKDTLSGHAKAVTSVAVSSDARICVPGSGDKTLRVWDLDSGFCKNSLSGHTKKVTSVAVCMDARICVSGSSEKTLRVWDLENGACTAILRGHTEEVASVAVCSDARICLSGSGDGTLRVWDLESGTCKATLAGHDDIVTSVAVSSNARTCVSGSWDKTLRVWDKESGTCKATLAGHSHWVTSVAVTPDARTCVSGSSDDTLSHMVTSVAVSSDARTCVSGSCDETLRVWDLVSGFCKDTSLGHTDHVTCVAVSLDAGICVSGSSDKTLRVWDLQSGACKATLSGHTKAVTSVSMSPDARICVSSSLEERSHRKWDVTSGKELDCVFSGGKEGKQLHALAHSWKGGHAVLMWAVA</sequence>
<evidence type="ECO:0000313" key="6">
    <source>
        <dbReference type="Proteomes" id="UP000815325"/>
    </source>
</evidence>
<feature type="repeat" description="WD" evidence="3">
    <location>
        <begin position="822"/>
        <end position="863"/>
    </location>
</feature>
<keyword evidence="1 3" id="KW-0853">WD repeat</keyword>
<dbReference type="Pfam" id="PF24883">
    <property type="entry name" value="NPHP3_N"/>
    <property type="match status" value="1"/>
</dbReference>
<dbReference type="Proteomes" id="UP000815325">
    <property type="component" value="Unassembled WGS sequence"/>
</dbReference>
<dbReference type="PRINTS" id="PR00320">
    <property type="entry name" value="GPROTEINBRPT"/>
</dbReference>
<dbReference type="InterPro" id="IPR001680">
    <property type="entry name" value="WD40_rpt"/>
</dbReference>
<dbReference type="SUPFAM" id="SSF50993">
    <property type="entry name" value="Peptidase/esterase 'gauge' domain"/>
    <property type="match status" value="1"/>
</dbReference>
<evidence type="ECO:0000256" key="2">
    <source>
        <dbReference type="ARBA" id="ARBA00022737"/>
    </source>
</evidence>
<evidence type="ECO:0000259" key="4">
    <source>
        <dbReference type="Pfam" id="PF24883"/>
    </source>
</evidence>
<dbReference type="InterPro" id="IPR015943">
    <property type="entry name" value="WD40/YVTN_repeat-like_dom_sf"/>
</dbReference>
<proteinExistence type="predicted"/>
<feature type="repeat" description="WD" evidence="3">
    <location>
        <begin position="629"/>
        <end position="670"/>
    </location>
</feature>